<keyword evidence="5" id="KW-1185">Reference proteome</keyword>
<evidence type="ECO:0000259" key="3">
    <source>
        <dbReference type="PROSITE" id="PS51025"/>
    </source>
</evidence>
<evidence type="ECO:0000313" key="5">
    <source>
        <dbReference type="Proteomes" id="UP001642484"/>
    </source>
</evidence>
<keyword evidence="1" id="KW-0507">mRNA processing</keyword>
<feature type="region of interest" description="Disordered" evidence="2">
    <location>
        <begin position="613"/>
        <end position="720"/>
    </location>
</feature>
<dbReference type="EMBL" id="CAXAMN010026916">
    <property type="protein sequence ID" value="CAK9106792.1"/>
    <property type="molecule type" value="Genomic_DNA"/>
</dbReference>
<feature type="region of interest" description="Disordered" evidence="2">
    <location>
        <begin position="756"/>
        <end position="780"/>
    </location>
</feature>
<dbReference type="PANTHER" id="PTHR18806:SF4">
    <property type="entry name" value="RNA-BINDING PROTEIN 25"/>
    <property type="match status" value="1"/>
</dbReference>
<comment type="caution">
    <text evidence="4">The sequence shown here is derived from an EMBL/GenBank/DDBJ whole genome shotgun (WGS) entry which is preliminary data.</text>
</comment>
<feature type="domain" description="PWI" evidence="3">
    <location>
        <begin position="798"/>
        <end position="889"/>
    </location>
</feature>
<feature type="compositionally biased region" description="Basic and acidic residues" evidence="2">
    <location>
        <begin position="534"/>
        <end position="550"/>
    </location>
</feature>
<dbReference type="SUPFAM" id="SSF101233">
    <property type="entry name" value="PWI domain"/>
    <property type="match status" value="1"/>
</dbReference>
<feature type="region of interest" description="Disordered" evidence="2">
    <location>
        <begin position="1"/>
        <end position="20"/>
    </location>
</feature>
<dbReference type="PROSITE" id="PS51025">
    <property type="entry name" value="PWI"/>
    <property type="match status" value="1"/>
</dbReference>
<sequence>MASATSVADQAEKKEEVNHEVGMKRASKYIADQMLESQHLKVLHQTLSTAWNRSGQAQSLPAVLALMGQYGVQLSPEEVEKIRVMDQDQQIAALVNQMPQDSQEQFQQFFLQLQLLVSTAMRVRDGLEDGAVEKVQMALDDADSTGVTQELLRMAIVQAGSEAALQMKEYEAWCLQTDEQMGRLIRGQEEAMAAKKKLATLQGGLQQDRQEHSERATKVCMNFVQNDTAFTTNACFQGWVMWAKRSREEAALSKDYEEKIERVRRKTQGYKKRSLASLRGLMEKKAVAREAELVSEVLKSWHHAVKEKKETDALAVQVDVVNKRLASIQGAQKETTKRVMDRMSSAAMVNLMSLTLEGWYEEVKDSQKRRGEHDLLAQTQARIHAYLKDKNEASLKVLKMALGGSETNIATQAFACWKSESENAKYQAELEAIMRENQERVKEYKERHHAAAASAMKRAARFHEEGLILEIFAHWRIESAMENTVARHEGRVDAKRQQLSSIRQKLEWEGDLSVSLRRQHRMKFHGTDPSSNFEHVRTDEQDRENRVRDRERDIEKEYSYRLREFERSEDKRIRNLKQDLRDLEPASEPTDREKRKFADRDLDFRESDVKEWKRRREDREKDRKREQEKDAADRLAEKEEAEEAKRKKKEEEERKIREQKEAEEKAQKEAEAAERKKQEEERKKQEEADRKEREEREAKERAEKEAREKEKKKEQQDAAAKLLQSVQAEILSTPAAPLKAQPPAHVQALFKEPEELDANGQPRKHKPLTRLDGPPAPERKLRDDEMKRLIQQVPTDKARAFAFDIDWDAVHGNNIIEKKLRPWVKKKVTEFLGNEEQGMIEFILKKVSAHTKPDLILAELEGFLDEEAENFTLKMWRMLIFEVLRVKAR</sequence>
<dbReference type="SMART" id="SM00311">
    <property type="entry name" value="PWI"/>
    <property type="match status" value="1"/>
</dbReference>
<evidence type="ECO:0000256" key="2">
    <source>
        <dbReference type="SAM" id="MobiDB-lite"/>
    </source>
</evidence>
<dbReference type="Pfam" id="PF01480">
    <property type="entry name" value="PWI"/>
    <property type="match status" value="1"/>
</dbReference>
<gene>
    <name evidence="4" type="ORF">CCMP2556_LOCUS49883</name>
</gene>
<feature type="compositionally biased region" description="Basic and acidic residues" evidence="2">
    <location>
        <begin position="613"/>
        <end position="716"/>
    </location>
</feature>
<evidence type="ECO:0000256" key="1">
    <source>
        <dbReference type="ARBA" id="ARBA00022664"/>
    </source>
</evidence>
<reference evidence="4 5" key="1">
    <citation type="submission" date="2024-02" db="EMBL/GenBank/DDBJ databases">
        <authorList>
            <person name="Chen Y."/>
            <person name="Shah S."/>
            <person name="Dougan E. K."/>
            <person name="Thang M."/>
            <person name="Chan C."/>
        </authorList>
    </citation>
    <scope>NUCLEOTIDE SEQUENCE [LARGE SCALE GENOMIC DNA]</scope>
</reference>
<dbReference type="Proteomes" id="UP001642484">
    <property type="component" value="Unassembled WGS sequence"/>
</dbReference>
<feature type="compositionally biased region" description="Basic and acidic residues" evidence="2">
    <location>
        <begin position="10"/>
        <end position="20"/>
    </location>
</feature>
<dbReference type="InterPro" id="IPR036483">
    <property type="entry name" value="PWI_dom_sf"/>
</dbReference>
<dbReference type="InterPro" id="IPR002483">
    <property type="entry name" value="PWI_dom"/>
</dbReference>
<feature type="region of interest" description="Disordered" evidence="2">
    <location>
        <begin position="580"/>
        <end position="599"/>
    </location>
</feature>
<accession>A0ABP0S369</accession>
<protein>
    <recommendedName>
        <fullName evidence="3">PWI domain-containing protein</fullName>
    </recommendedName>
</protein>
<organism evidence="4 5">
    <name type="scientific">Durusdinium trenchii</name>
    <dbReference type="NCBI Taxonomy" id="1381693"/>
    <lineage>
        <taxon>Eukaryota</taxon>
        <taxon>Sar</taxon>
        <taxon>Alveolata</taxon>
        <taxon>Dinophyceae</taxon>
        <taxon>Suessiales</taxon>
        <taxon>Symbiodiniaceae</taxon>
        <taxon>Durusdinium</taxon>
    </lineage>
</organism>
<proteinExistence type="predicted"/>
<dbReference type="PANTHER" id="PTHR18806">
    <property type="entry name" value="RBM25 PROTEIN"/>
    <property type="match status" value="1"/>
</dbReference>
<dbReference type="Gene3D" id="1.20.1390.10">
    <property type="entry name" value="PWI domain"/>
    <property type="match status" value="1"/>
</dbReference>
<dbReference type="InterPro" id="IPR052768">
    <property type="entry name" value="RBM25"/>
</dbReference>
<evidence type="ECO:0000313" key="4">
    <source>
        <dbReference type="EMBL" id="CAK9106792.1"/>
    </source>
</evidence>
<name>A0ABP0S369_9DINO</name>
<feature type="region of interest" description="Disordered" evidence="2">
    <location>
        <begin position="523"/>
        <end position="550"/>
    </location>
</feature>